<reference evidence="3 4" key="1">
    <citation type="submission" date="2018-10" db="EMBL/GenBank/DDBJ databases">
        <title>Histidinibacterium lentulum gen. nov., sp. nov., a marine bacterium from the culture broth of Picochlorum sp. 122.</title>
        <authorList>
            <person name="Wang G."/>
        </authorList>
    </citation>
    <scope>NUCLEOTIDE SEQUENCE [LARGE SCALE GENOMIC DNA]</scope>
    <source>
        <strain evidence="3 4">B17</strain>
    </source>
</reference>
<dbReference type="SUPFAM" id="SSF47090">
    <property type="entry name" value="PGBD-like"/>
    <property type="match status" value="1"/>
</dbReference>
<dbReference type="PANTHER" id="PTHR43019">
    <property type="entry name" value="SERINE ENDOPROTEASE DEGS"/>
    <property type="match status" value="1"/>
</dbReference>
<dbReference type="Proteomes" id="UP000268016">
    <property type="component" value="Unassembled WGS sequence"/>
</dbReference>
<dbReference type="InterPro" id="IPR009003">
    <property type="entry name" value="Peptidase_S1_PA"/>
</dbReference>
<dbReference type="PANTHER" id="PTHR43019:SF23">
    <property type="entry name" value="PROTEASE DO-LIKE 5, CHLOROPLASTIC"/>
    <property type="match status" value="1"/>
</dbReference>
<dbReference type="InterPro" id="IPR036365">
    <property type="entry name" value="PGBD-like_sf"/>
</dbReference>
<evidence type="ECO:0000259" key="2">
    <source>
        <dbReference type="Pfam" id="PF01471"/>
    </source>
</evidence>
<dbReference type="Pfam" id="PF13365">
    <property type="entry name" value="Trypsin_2"/>
    <property type="match status" value="1"/>
</dbReference>
<dbReference type="InterPro" id="IPR036366">
    <property type="entry name" value="PGBDSf"/>
</dbReference>
<name>A0A3N2QS70_9RHOB</name>
<evidence type="ECO:0000313" key="4">
    <source>
        <dbReference type="Proteomes" id="UP000268016"/>
    </source>
</evidence>
<comment type="caution">
    <text evidence="3">The sequence shown here is derived from an EMBL/GenBank/DDBJ whole genome shotgun (WGS) entry which is preliminary data.</text>
</comment>
<dbReference type="InterPro" id="IPR043504">
    <property type="entry name" value="Peptidase_S1_PA_chymotrypsin"/>
</dbReference>
<dbReference type="Gene3D" id="2.40.10.10">
    <property type="entry name" value="Trypsin-like serine proteases"/>
    <property type="match status" value="2"/>
</dbReference>
<feature type="region of interest" description="Disordered" evidence="1">
    <location>
        <begin position="136"/>
        <end position="181"/>
    </location>
</feature>
<proteinExistence type="predicted"/>
<keyword evidence="4" id="KW-1185">Reference proteome</keyword>
<protein>
    <submittedName>
        <fullName evidence="3">Peptidoglycan-binding protein</fullName>
    </submittedName>
</protein>
<feature type="domain" description="Peptidoglycan binding-like" evidence="2">
    <location>
        <begin position="183"/>
        <end position="235"/>
    </location>
</feature>
<evidence type="ECO:0000256" key="1">
    <source>
        <dbReference type="SAM" id="MobiDB-lite"/>
    </source>
</evidence>
<dbReference type="InterPro" id="IPR002477">
    <property type="entry name" value="Peptidoglycan-bd-like"/>
</dbReference>
<dbReference type="OrthoDB" id="6810892at2"/>
<dbReference type="SUPFAM" id="SSF50494">
    <property type="entry name" value="Trypsin-like serine proteases"/>
    <property type="match status" value="1"/>
</dbReference>
<gene>
    <name evidence="3" type="ORF">EAT49_17285</name>
</gene>
<dbReference type="Gene3D" id="1.10.101.10">
    <property type="entry name" value="PGBD-like superfamily/PGBD"/>
    <property type="match status" value="1"/>
</dbReference>
<organism evidence="3 4">
    <name type="scientific">Histidinibacterium lentulum</name>
    <dbReference type="NCBI Taxonomy" id="2480588"/>
    <lineage>
        <taxon>Bacteria</taxon>
        <taxon>Pseudomonadati</taxon>
        <taxon>Pseudomonadota</taxon>
        <taxon>Alphaproteobacteria</taxon>
        <taxon>Rhodobacterales</taxon>
        <taxon>Paracoccaceae</taxon>
        <taxon>Histidinibacterium</taxon>
    </lineage>
</organism>
<dbReference type="EMBL" id="RDRB01000010">
    <property type="protein sequence ID" value="ROT98024.1"/>
    <property type="molecule type" value="Genomic_DNA"/>
</dbReference>
<dbReference type="AlphaFoldDB" id="A0A3N2QS70"/>
<evidence type="ECO:0000313" key="3">
    <source>
        <dbReference type="EMBL" id="ROT98024.1"/>
    </source>
</evidence>
<accession>A0A3N2QS70</accession>
<sequence length="607" mass="64718">MAWPMGAAAQSETVWLQIEARRSVASASEAARSYAQDLENVTGFSLGNGFYGVALGPYTAADAQALSAQLKAQGRIPQDAYIVSSDAYGQQFYPVGTGVSLDAQPLPEGFAAPPAEETLTPEDIAVATAEAITQSDLPDAEPPGQEAAVPPPQPAPEPDPEPEAEPEETRAQALASEDLLNRDEKRELQTMLQWAGFYNSAIDGLFGGGTRGAMSAWQEAKGYEPTGVLTTRQREELFRDFNAILDGLDLATVRDDASGIQMVVPVGVVAFTEYAPPFVKFEPISDALPAEVYFISQAGNEDRFFGLYEILQTLDIVPEEGPRERSGTSFEIEGRDADRHTYIRAQREGDAIKGFMLVWPAGDEERRSRVLQQMRASFTTLEGVLDPGIAPPDEDQAPDLLAGLQIRQPQYSRSGFFIDAGGSVLTTSEVVEGCGEITIEGAYDARIVHSDPETGIAVLRATQPLAPRRVAEFQTSVPRLRDPVAVAGYPFGGVLSAPAMSFGTLADLRGLNGEEELQRLELAASEGDAGGPVFDGGGAVLGMLASLNETEGRVLPQGVSFAVDSGAIIASVRSAGLSVQTTDAFRQITPELQTLQAADVTVLVSCW</sequence>
<dbReference type="Pfam" id="PF01471">
    <property type="entry name" value="PG_binding_1"/>
    <property type="match status" value="1"/>
</dbReference>